<reference evidence="1" key="1">
    <citation type="journal article" date="2018" name="Environ. Microbiol.">
        <title>Sporulation capability and amylosome conservation among diverse human colonic and rumen isolates of the keystone starch-degrader Ruminococcus bromii.</title>
        <authorList>
            <person name="Mukhopadhya I."/>
            <person name="Morais S."/>
            <person name="Laverde-Gomez J."/>
            <person name="Sheridan P.O."/>
            <person name="Walker A.W."/>
            <person name="Kelly W."/>
            <person name="Klieve A.V."/>
            <person name="Ouwerkerk D."/>
            <person name="Duncan S.H."/>
            <person name="Louis P."/>
            <person name="Koropatkin N."/>
            <person name="Cockburn D."/>
            <person name="Kibler R."/>
            <person name="Cooper P.J."/>
            <person name="Sandoval C."/>
            <person name="Crost E."/>
            <person name="Juge N."/>
            <person name="Bayer E.A."/>
            <person name="Flint H.J."/>
        </authorList>
    </citation>
    <scope>NUCLEOTIDE SEQUENCE [LARGE SCALE GENOMIC DNA]</scope>
    <source>
        <strain evidence="1">ATCC 27255</strain>
    </source>
</reference>
<evidence type="ECO:0008006" key="3">
    <source>
        <dbReference type="Google" id="ProtNLM"/>
    </source>
</evidence>
<dbReference type="AlphaFoldDB" id="A0A2N0V0N6"/>
<evidence type="ECO:0000313" key="2">
    <source>
        <dbReference type="Proteomes" id="UP000233425"/>
    </source>
</evidence>
<organism evidence="1 2">
    <name type="scientific">Ruminococcus bromii</name>
    <dbReference type="NCBI Taxonomy" id="40518"/>
    <lineage>
        <taxon>Bacteria</taxon>
        <taxon>Bacillati</taxon>
        <taxon>Bacillota</taxon>
        <taxon>Clostridia</taxon>
        <taxon>Eubacteriales</taxon>
        <taxon>Oscillospiraceae</taxon>
        <taxon>Ruminococcus</taxon>
    </lineage>
</organism>
<evidence type="ECO:0000313" key="1">
    <source>
        <dbReference type="EMBL" id="PKD32816.1"/>
    </source>
</evidence>
<accession>A0A2N0V0N6</accession>
<protein>
    <recommendedName>
        <fullName evidence="3">RHS repeat-associated core domain-containing protein</fullName>
    </recommendedName>
</protein>
<dbReference type="Proteomes" id="UP000233425">
    <property type="component" value="Unassembled WGS sequence"/>
</dbReference>
<gene>
    <name evidence="1" type="ORF">RBATCC27255_00011</name>
</gene>
<name>A0A2N0V0N6_9FIRM</name>
<keyword evidence="2" id="KW-1185">Reference proteome</keyword>
<sequence length="219" mass="24006">MNADIYCDTGTSTPLSTNMFAYCENNPVNYLDPNGYVALVDDLVYALIALSAATVAICSSSYFQKGWSAFCNAVGNGLSSIGNAIWNGASAAWNWSKNKIKKAINAVEKFNTIVNADSKIKSKVKKHSKTRYWSATLKSGYVNIGKSLSYSEAKSYVKNGKSVFTVTKSEAKALAKSAYGGKKPVGPEIDKGKKGVLGYYWHFHVYGRKNKAHVWYLFN</sequence>
<dbReference type="EMBL" id="NNSR01000010">
    <property type="protein sequence ID" value="PKD32816.1"/>
    <property type="molecule type" value="Genomic_DNA"/>
</dbReference>
<comment type="caution">
    <text evidence="1">The sequence shown here is derived from an EMBL/GenBank/DDBJ whole genome shotgun (WGS) entry which is preliminary data.</text>
</comment>
<proteinExistence type="predicted"/>